<evidence type="ECO:0000256" key="2">
    <source>
        <dbReference type="ARBA" id="ARBA00022737"/>
    </source>
</evidence>
<keyword evidence="4" id="KW-0862">Zinc</keyword>
<dbReference type="PROSITE" id="PS50157">
    <property type="entry name" value="ZINC_FINGER_C2H2_2"/>
    <property type="match status" value="2"/>
</dbReference>
<dbReference type="InterPro" id="IPR050688">
    <property type="entry name" value="Zinc_finger/UBP_domain"/>
</dbReference>
<feature type="compositionally biased region" description="Basic and acidic residues" evidence="6">
    <location>
        <begin position="216"/>
        <end position="225"/>
    </location>
</feature>
<evidence type="ECO:0000256" key="6">
    <source>
        <dbReference type="SAM" id="MobiDB-lite"/>
    </source>
</evidence>
<evidence type="ECO:0000256" key="3">
    <source>
        <dbReference type="ARBA" id="ARBA00022771"/>
    </source>
</evidence>
<evidence type="ECO:0000259" key="7">
    <source>
        <dbReference type="PROSITE" id="PS50157"/>
    </source>
</evidence>
<protein>
    <submittedName>
        <fullName evidence="9">Uncharacterized protein LOC112046165</fullName>
    </submittedName>
</protein>
<evidence type="ECO:0000313" key="8">
    <source>
        <dbReference type="Proteomes" id="UP001652582"/>
    </source>
</evidence>
<keyword evidence="8" id="KW-1185">Reference proteome</keyword>
<proteinExistence type="predicted"/>
<feature type="domain" description="C2H2-type" evidence="7">
    <location>
        <begin position="100"/>
        <end position="123"/>
    </location>
</feature>
<evidence type="ECO:0000256" key="5">
    <source>
        <dbReference type="PROSITE-ProRule" id="PRU00042"/>
    </source>
</evidence>
<feature type="compositionally biased region" description="Polar residues" evidence="6">
    <location>
        <begin position="229"/>
        <end position="251"/>
    </location>
</feature>
<feature type="region of interest" description="Disordered" evidence="6">
    <location>
        <begin position="212"/>
        <end position="256"/>
    </location>
</feature>
<dbReference type="RefSeq" id="XP_023938461.2">
    <property type="nucleotide sequence ID" value="XM_024082693.2"/>
</dbReference>
<dbReference type="Pfam" id="PF00096">
    <property type="entry name" value="zf-C2H2"/>
    <property type="match status" value="1"/>
</dbReference>
<dbReference type="InterPro" id="IPR013087">
    <property type="entry name" value="Znf_C2H2_type"/>
</dbReference>
<name>A0A6J1N652_BICAN</name>
<dbReference type="PANTHER" id="PTHR24403">
    <property type="entry name" value="ZINC FINGER PROTEIN"/>
    <property type="match status" value="1"/>
</dbReference>
<gene>
    <name evidence="9" type="primary">LOC112046165</name>
</gene>
<dbReference type="Proteomes" id="UP001652582">
    <property type="component" value="Chromosome 27"/>
</dbReference>
<organism evidence="8 9">
    <name type="scientific">Bicyclus anynana</name>
    <name type="common">Squinting bush brown butterfly</name>
    <dbReference type="NCBI Taxonomy" id="110368"/>
    <lineage>
        <taxon>Eukaryota</taxon>
        <taxon>Metazoa</taxon>
        <taxon>Ecdysozoa</taxon>
        <taxon>Arthropoda</taxon>
        <taxon>Hexapoda</taxon>
        <taxon>Insecta</taxon>
        <taxon>Pterygota</taxon>
        <taxon>Neoptera</taxon>
        <taxon>Endopterygota</taxon>
        <taxon>Lepidoptera</taxon>
        <taxon>Glossata</taxon>
        <taxon>Ditrysia</taxon>
        <taxon>Papilionoidea</taxon>
        <taxon>Nymphalidae</taxon>
        <taxon>Satyrinae</taxon>
        <taxon>Satyrini</taxon>
        <taxon>Mycalesina</taxon>
        <taxon>Bicyclus</taxon>
    </lineage>
</organism>
<keyword evidence="2" id="KW-0677">Repeat</keyword>
<sequence>MFRSPWDQSCVKLDTAPSNADEVFGCDICSDGGWTSETEVELHKTKKHYTKEFMDEIKMQEDYCYICIKSFSSKEDMMKHIRTEHLLSSPCSYRVERQTFVCDLCSAIFFNKQNLVIHLKYGHLENSVHKLIKCVLCLRNIQIRNISAHFYMHNIQSVSTCRICLHKCHNCKALKEHMKSHPLYLKCEMCFFETSRLDAFQNHIVTSHKKNNATVTDEKTKDNAKKATASKTNDNGKSKRNLVNTDNTNTIMMKDSDDDMTGDEYLTVIEICDDDPSQQNKNLAIADIKIENENLNLTELKQESIDDVDLNILKEELIVKDNFMIDENIVKQERDDDFKRYFIPKMPAYVKLQRVAGIRGIKLSNDVRICVLCREICVTSDEMKSHVEEHKKVMKTNKENTYECSCGESFTNKVLLKHHAFKTKHVIGKF</sequence>
<evidence type="ECO:0000313" key="9">
    <source>
        <dbReference type="RefSeq" id="XP_023938461.2"/>
    </source>
</evidence>
<keyword evidence="1" id="KW-0479">Metal-binding</keyword>
<reference evidence="9" key="1">
    <citation type="submission" date="2025-08" db="UniProtKB">
        <authorList>
            <consortium name="RefSeq"/>
        </authorList>
    </citation>
    <scope>IDENTIFICATION</scope>
</reference>
<dbReference type="Gene3D" id="3.30.160.60">
    <property type="entry name" value="Classic Zinc Finger"/>
    <property type="match status" value="1"/>
</dbReference>
<feature type="domain" description="C2H2-type" evidence="7">
    <location>
        <begin position="62"/>
        <end position="90"/>
    </location>
</feature>
<dbReference type="KEGG" id="bany:112046165"/>
<dbReference type="PANTHER" id="PTHR24403:SF67">
    <property type="entry name" value="FI01116P-RELATED"/>
    <property type="match status" value="1"/>
</dbReference>
<dbReference type="OrthoDB" id="7770689at2759"/>
<dbReference type="AlphaFoldDB" id="A0A6J1N652"/>
<evidence type="ECO:0000256" key="1">
    <source>
        <dbReference type="ARBA" id="ARBA00022723"/>
    </source>
</evidence>
<accession>A0A6J1N652</accession>
<keyword evidence="3 5" id="KW-0863">Zinc-finger</keyword>
<dbReference type="GeneID" id="112046165"/>
<dbReference type="GO" id="GO:0005634">
    <property type="term" value="C:nucleus"/>
    <property type="evidence" value="ECO:0007669"/>
    <property type="project" value="UniProtKB-SubCell"/>
</dbReference>
<dbReference type="GO" id="GO:0008270">
    <property type="term" value="F:zinc ion binding"/>
    <property type="evidence" value="ECO:0007669"/>
    <property type="project" value="UniProtKB-KW"/>
</dbReference>
<dbReference type="SMART" id="SM00355">
    <property type="entry name" value="ZnF_C2H2"/>
    <property type="match status" value="7"/>
</dbReference>
<evidence type="ECO:0000256" key="4">
    <source>
        <dbReference type="ARBA" id="ARBA00022833"/>
    </source>
</evidence>
<dbReference type="PROSITE" id="PS00028">
    <property type="entry name" value="ZINC_FINGER_C2H2_1"/>
    <property type="match status" value="2"/>
</dbReference>